<dbReference type="Proteomes" id="UP000179214">
    <property type="component" value="Unassembled WGS sequence"/>
</dbReference>
<evidence type="ECO:0000313" key="1">
    <source>
        <dbReference type="EMBL" id="OGZ70703.1"/>
    </source>
</evidence>
<evidence type="ECO:0000313" key="2">
    <source>
        <dbReference type="Proteomes" id="UP000179214"/>
    </source>
</evidence>
<proteinExistence type="predicted"/>
<dbReference type="EMBL" id="MHOV01000004">
    <property type="protein sequence ID" value="OGZ70703.1"/>
    <property type="molecule type" value="Genomic_DNA"/>
</dbReference>
<accession>A0A1G2I7D9</accession>
<gene>
    <name evidence="1" type="ORF">A3F47_01850</name>
</gene>
<sequence length="172" mass="19626">MDRPEFVDMDSLLAPIDQAAKSVIAGQGFALLNGNEHPGTGLSIRVNQIYPFRGEELELHVLYDDPHFQEQNSWLRGLDQALDMLGQDMVIVGTCRYSHNSGGSYDFKVLAVPKGSQLPEKSQYYHQEPFDKEVNWMGGMDSNSEETVHLPKGSLIWNGKKWWPTTRIKYYY</sequence>
<comment type="caution">
    <text evidence="1">The sequence shown here is derived from an EMBL/GenBank/DDBJ whole genome shotgun (WGS) entry which is preliminary data.</text>
</comment>
<reference evidence="1 2" key="1">
    <citation type="journal article" date="2016" name="Nat. Commun.">
        <title>Thousands of microbial genomes shed light on interconnected biogeochemical processes in an aquifer system.</title>
        <authorList>
            <person name="Anantharaman K."/>
            <person name="Brown C.T."/>
            <person name="Hug L.A."/>
            <person name="Sharon I."/>
            <person name="Castelle C.J."/>
            <person name="Probst A.J."/>
            <person name="Thomas B.C."/>
            <person name="Singh A."/>
            <person name="Wilkins M.J."/>
            <person name="Karaoz U."/>
            <person name="Brodie E.L."/>
            <person name="Williams K.H."/>
            <person name="Hubbard S.S."/>
            <person name="Banfield J.F."/>
        </authorList>
    </citation>
    <scope>NUCLEOTIDE SEQUENCE [LARGE SCALE GENOMIC DNA]</scope>
</reference>
<dbReference type="AlphaFoldDB" id="A0A1G2I7D9"/>
<organism evidence="1 2">
    <name type="scientific">Candidatus Staskawiczbacteria bacterium RIFCSPHIGHO2_12_FULL_38_11</name>
    <dbReference type="NCBI Taxonomy" id="1802209"/>
    <lineage>
        <taxon>Bacteria</taxon>
        <taxon>Candidatus Staskawicziibacteriota</taxon>
    </lineage>
</organism>
<protein>
    <submittedName>
        <fullName evidence="1">Uncharacterized protein</fullName>
    </submittedName>
</protein>
<name>A0A1G2I7D9_9BACT</name>